<dbReference type="GO" id="GO:0000287">
    <property type="term" value="F:magnesium ion binding"/>
    <property type="evidence" value="ECO:0007669"/>
    <property type="project" value="TreeGrafter"/>
</dbReference>
<keyword evidence="1" id="KW-0378">Hydrolase</keyword>
<dbReference type="GeneID" id="83014635"/>
<dbReference type="PANTHER" id="PTHR10000:SF8">
    <property type="entry name" value="HAD SUPERFAMILY HYDROLASE-LIKE, TYPE 3"/>
    <property type="match status" value="1"/>
</dbReference>
<dbReference type="InterPro" id="IPR036412">
    <property type="entry name" value="HAD-like_sf"/>
</dbReference>
<dbReference type="EMBL" id="QRUP01000004">
    <property type="protein sequence ID" value="RGR75473.1"/>
    <property type="molecule type" value="Genomic_DNA"/>
</dbReference>
<keyword evidence="2" id="KW-1185">Reference proteome</keyword>
<dbReference type="SUPFAM" id="SSF56784">
    <property type="entry name" value="HAD-like"/>
    <property type="match status" value="1"/>
</dbReference>
<dbReference type="Proteomes" id="UP000284178">
    <property type="component" value="Unassembled WGS sequence"/>
</dbReference>
<evidence type="ECO:0000313" key="1">
    <source>
        <dbReference type="EMBL" id="RGR75473.1"/>
    </source>
</evidence>
<comment type="caution">
    <text evidence="1">The sequence shown here is derived from an EMBL/GenBank/DDBJ whole genome shotgun (WGS) entry which is preliminary data.</text>
</comment>
<proteinExistence type="predicted"/>
<dbReference type="AlphaFoldDB" id="A0A412G473"/>
<dbReference type="InterPro" id="IPR006379">
    <property type="entry name" value="HAD-SF_hydro_IIB"/>
</dbReference>
<dbReference type="NCBIfam" id="TIGR01484">
    <property type="entry name" value="HAD-SF-IIB"/>
    <property type="match status" value="1"/>
</dbReference>
<dbReference type="GO" id="GO:0005829">
    <property type="term" value="C:cytosol"/>
    <property type="evidence" value="ECO:0007669"/>
    <property type="project" value="TreeGrafter"/>
</dbReference>
<dbReference type="Pfam" id="PF08282">
    <property type="entry name" value="Hydrolase_3"/>
    <property type="match status" value="1"/>
</dbReference>
<organism evidence="1 2">
    <name type="scientific">Holdemania filiformis</name>
    <dbReference type="NCBI Taxonomy" id="61171"/>
    <lineage>
        <taxon>Bacteria</taxon>
        <taxon>Bacillati</taxon>
        <taxon>Bacillota</taxon>
        <taxon>Erysipelotrichia</taxon>
        <taxon>Erysipelotrichales</taxon>
        <taxon>Erysipelotrichaceae</taxon>
        <taxon>Holdemania</taxon>
    </lineage>
</organism>
<name>A0A412G473_9FIRM</name>
<dbReference type="InterPro" id="IPR023214">
    <property type="entry name" value="HAD_sf"/>
</dbReference>
<dbReference type="RefSeq" id="WP_117894168.1">
    <property type="nucleotide sequence ID" value="NZ_CABJCV010000004.1"/>
</dbReference>
<dbReference type="PANTHER" id="PTHR10000">
    <property type="entry name" value="PHOSPHOSERINE PHOSPHATASE"/>
    <property type="match status" value="1"/>
</dbReference>
<gene>
    <name evidence="1" type="ORF">DWY25_04350</name>
</gene>
<reference evidence="1 2" key="1">
    <citation type="submission" date="2018-08" db="EMBL/GenBank/DDBJ databases">
        <title>A genome reference for cultivated species of the human gut microbiota.</title>
        <authorList>
            <person name="Zou Y."/>
            <person name="Xue W."/>
            <person name="Luo G."/>
        </authorList>
    </citation>
    <scope>NUCLEOTIDE SEQUENCE [LARGE SCALE GENOMIC DNA]</scope>
    <source>
        <strain evidence="1 2">AF24-29</strain>
    </source>
</reference>
<sequence>MIKDFRLVICDIDSTLITSKRILTERAKEVIRRLHDHGVYFGIASGRSIDQQLHKQARDWGFDFDFEVLIGMNGSELWDGVHQKRYDYYKLKRAWIKEILELMAPFNLNPFMYVGDKMMCLRVDEATERSSKKNRTDLLVVDNISEFYAEENAKIMFRMPEELMPEVVEYVSKHPSPNFKAFKTQTTMLEFTDRRVSKAVALKQYCKMNQLPLGEVIAFGDMSNDNEMLECSGWGVCMANGSEDTKAIADDITENTNDEDGFADYMEKHFLLPRGW</sequence>
<evidence type="ECO:0000313" key="2">
    <source>
        <dbReference type="Proteomes" id="UP000284178"/>
    </source>
</evidence>
<accession>A0A412G473</accession>
<dbReference type="Gene3D" id="3.40.50.1000">
    <property type="entry name" value="HAD superfamily/HAD-like"/>
    <property type="match status" value="1"/>
</dbReference>
<dbReference type="GO" id="GO:0016791">
    <property type="term" value="F:phosphatase activity"/>
    <property type="evidence" value="ECO:0007669"/>
    <property type="project" value="UniProtKB-ARBA"/>
</dbReference>
<dbReference type="Gene3D" id="3.30.1240.10">
    <property type="match status" value="1"/>
</dbReference>
<protein>
    <submittedName>
        <fullName evidence="1">HAD family hydrolase</fullName>
    </submittedName>
</protein>